<dbReference type="Proteomes" id="UP000535501">
    <property type="component" value="Unassembled WGS sequence"/>
</dbReference>
<comment type="caution">
    <text evidence="1">The sequence shown here is derived from an EMBL/GenBank/DDBJ whole genome shotgun (WGS) entry which is preliminary data.</text>
</comment>
<organism evidence="1 2">
    <name type="scientific">Pseudorhizobium flavum</name>
    <dbReference type="NCBI Taxonomy" id="1335061"/>
    <lineage>
        <taxon>Bacteria</taxon>
        <taxon>Pseudomonadati</taxon>
        <taxon>Pseudomonadota</taxon>
        <taxon>Alphaproteobacteria</taxon>
        <taxon>Hyphomicrobiales</taxon>
        <taxon>Rhizobiaceae</taxon>
        <taxon>Rhizobium/Agrobacterium group</taxon>
        <taxon>Pseudorhizobium</taxon>
    </lineage>
</organism>
<accession>A0A7X0DEN7</accession>
<sequence length="56" mass="6109">MLNDQNAETLLHVVMEGITEYISRAFTSDFAYLQAWSLAAGGLPGSRPASFFTQAI</sequence>
<protein>
    <submittedName>
        <fullName evidence="1">Uncharacterized protein</fullName>
    </submittedName>
</protein>
<dbReference type="AlphaFoldDB" id="A0A7X0DEN7"/>
<dbReference type="EMBL" id="JACHEJ010000016">
    <property type="protein sequence ID" value="MBB6182000.1"/>
    <property type="molecule type" value="Genomic_DNA"/>
</dbReference>
<name>A0A7X0DEN7_9HYPH</name>
<proteinExistence type="predicted"/>
<keyword evidence="2" id="KW-1185">Reference proteome</keyword>
<evidence type="ECO:0000313" key="1">
    <source>
        <dbReference type="EMBL" id="MBB6182000.1"/>
    </source>
</evidence>
<reference evidence="1 2" key="1">
    <citation type="submission" date="2020-08" db="EMBL/GenBank/DDBJ databases">
        <title>Genomic Encyclopedia of Type Strains, Phase IV (KMG-IV): sequencing the most valuable type-strain genomes for metagenomic binning, comparative biology and taxonomic classification.</title>
        <authorList>
            <person name="Goeker M."/>
        </authorList>
    </citation>
    <scope>NUCLEOTIDE SEQUENCE [LARGE SCALE GENOMIC DNA]</scope>
    <source>
        <strain evidence="1 2">DSM 102134</strain>
    </source>
</reference>
<gene>
    <name evidence="1" type="ORF">HNQ75_003988</name>
</gene>
<evidence type="ECO:0000313" key="2">
    <source>
        <dbReference type="Proteomes" id="UP000535501"/>
    </source>
</evidence>
<dbReference type="RefSeq" id="WP_172977950.1">
    <property type="nucleotide sequence ID" value="NZ_CANLQM010000012.1"/>
</dbReference>